<keyword evidence="1 6" id="KW-0645">Protease</keyword>
<evidence type="ECO:0000256" key="2">
    <source>
        <dbReference type="ARBA" id="ARBA00022723"/>
    </source>
</evidence>
<dbReference type="PANTHER" id="PTHR22726">
    <property type="entry name" value="METALLOENDOPEPTIDASE OMA1"/>
    <property type="match status" value="1"/>
</dbReference>
<dbReference type="GO" id="GO:0046872">
    <property type="term" value="F:metal ion binding"/>
    <property type="evidence" value="ECO:0007669"/>
    <property type="project" value="UniProtKB-KW"/>
</dbReference>
<evidence type="ECO:0000313" key="9">
    <source>
        <dbReference type="EMBL" id="TWU10832.1"/>
    </source>
</evidence>
<organism evidence="9 10">
    <name type="scientific">Allorhodopirellula heiligendammensis</name>
    <dbReference type="NCBI Taxonomy" id="2714739"/>
    <lineage>
        <taxon>Bacteria</taxon>
        <taxon>Pseudomonadati</taxon>
        <taxon>Planctomycetota</taxon>
        <taxon>Planctomycetia</taxon>
        <taxon>Pirellulales</taxon>
        <taxon>Pirellulaceae</taxon>
        <taxon>Allorhodopirellula</taxon>
    </lineage>
</organism>
<keyword evidence="7" id="KW-1133">Transmembrane helix</keyword>
<feature type="transmembrane region" description="Helical" evidence="7">
    <location>
        <begin position="108"/>
        <end position="129"/>
    </location>
</feature>
<dbReference type="Proteomes" id="UP000319908">
    <property type="component" value="Unassembled WGS sequence"/>
</dbReference>
<comment type="cofactor">
    <cofactor evidence="6">
        <name>Zn(2+)</name>
        <dbReference type="ChEBI" id="CHEBI:29105"/>
    </cofactor>
    <text evidence="6">Binds 1 zinc ion per subunit.</text>
</comment>
<dbReference type="InterPro" id="IPR001915">
    <property type="entry name" value="Peptidase_M48"/>
</dbReference>
<keyword evidence="5 6" id="KW-0482">Metalloprotease</keyword>
<dbReference type="PANTHER" id="PTHR22726:SF1">
    <property type="entry name" value="METALLOENDOPEPTIDASE OMA1, MITOCHONDRIAL"/>
    <property type="match status" value="1"/>
</dbReference>
<keyword evidence="10" id="KW-1185">Reference proteome</keyword>
<dbReference type="InterPro" id="IPR051156">
    <property type="entry name" value="Mito/Outer_Membr_Metalloprot"/>
</dbReference>
<keyword evidence="7" id="KW-0472">Membrane</keyword>
<comment type="similarity">
    <text evidence="6">Belongs to the peptidase M48 family.</text>
</comment>
<comment type="caution">
    <text evidence="9">The sequence shown here is derived from an EMBL/GenBank/DDBJ whole genome shotgun (WGS) entry which is preliminary data.</text>
</comment>
<evidence type="ECO:0000256" key="1">
    <source>
        <dbReference type="ARBA" id="ARBA00022670"/>
    </source>
</evidence>
<evidence type="ECO:0000256" key="7">
    <source>
        <dbReference type="SAM" id="Phobius"/>
    </source>
</evidence>
<protein>
    <submittedName>
        <fullName evidence="9">TPR repeat-containing protein YfgC</fullName>
    </submittedName>
</protein>
<dbReference type="EMBL" id="SJPU01000003">
    <property type="protein sequence ID" value="TWU10832.1"/>
    <property type="molecule type" value="Genomic_DNA"/>
</dbReference>
<dbReference type="GO" id="GO:0051603">
    <property type="term" value="P:proteolysis involved in protein catabolic process"/>
    <property type="evidence" value="ECO:0007669"/>
    <property type="project" value="TreeGrafter"/>
</dbReference>
<name>A0A5C6BGJ2_9BACT</name>
<dbReference type="OrthoDB" id="9810445at2"/>
<feature type="domain" description="Peptidase M48" evidence="8">
    <location>
        <begin position="172"/>
        <end position="344"/>
    </location>
</feature>
<dbReference type="GO" id="GO:0016020">
    <property type="term" value="C:membrane"/>
    <property type="evidence" value="ECO:0007669"/>
    <property type="project" value="TreeGrafter"/>
</dbReference>
<evidence type="ECO:0000256" key="5">
    <source>
        <dbReference type="ARBA" id="ARBA00023049"/>
    </source>
</evidence>
<keyword evidence="3 6" id="KW-0378">Hydrolase</keyword>
<proteinExistence type="inferred from homology"/>
<keyword evidence="2" id="KW-0479">Metal-binding</keyword>
<dbReference type="CDD" id="cd07332">
    <property type="entry name" value="M48C_Oma1_like"/>
    <property type="match status" value="1"/>
</dbReference>
<dbReference type="Pfam" id="PF01435">
    <property type="entry name" value="Peptidase_M48"/>
    <property type="match status" value="1"/>
</dbReference>
<accession>A0A5C6BGJ2</accession>
<evidence type="ECO:0000256" key="4">
    <source>
        <dbReference type="ARBA" id="ARBA00022833"/>
    </source>
</evidence>
<reference evidence="9 10" key="1">
    <citation type="journal article" date="2020" name="Antonie Van Leeuwenhoek">
        <title>Rhodopirellula heiligendammensis sp. nov., Rhodopirellula pilleata sp. nov., and Rhodopirellula solitaria sp. nov. isolated from natural or artificial marine surfaces in Northern Germany and California, USA, and emended description of the genus Rhodopirellula.</title>
        <authorList>
            <person name="Kallscheuer N."/>
            <person name="Wiegand S."/>
            <person name="Jogler M."/>
            <person name="Boedeker C."/>
            <person name="Peeters S.H."/>
            <person name="Rast P."/>
            <person name="Heuer A."/>
            <person name="Jetten M.S.M."/>
            <person name="Rohde M."/>
            <person name="Jogler C."/>
        </authorList>
    </citation>
    <scope>NUCLEOTIDE SEQUENCE [LARGE SCALE GENOMIC DNA]</scope>
    <source>
        <strain evidence="9 10">Poly21</strain>
    </source>
</reference>
<dbReference type="GO" id="GO:0004222">
    <property type="term" value="F:metalloendopeptidase activity"/>
    <property type="evidence" value="ECO:0007669"/>
    <property type="project" value="InterPro"/>
</dbReference>
<evidence type="ECO:0000313" key="10">
    <source>
        <dbReference type="Proteomes" id="UP000319908"/>
    </source>
</evidence>
<dbReference type="AlphaFoldDB" id="A0A5C6BGJ2"/>
<dbReference type="RefSeq" id="WP_146409208.1">
    <property type="nucleotide sequence ID" value="NZ_SJPU01000003.1"/>
</dbReference>
<evidence type="ECO:0000259" key="8">
    <source>
        <dbReference type="Pfam" id="PF01435"/>
    </source>
</evidence>
<evidence type="ECO:0000256" key="6">
    <source>
        <dbReference type="RuleBase" id="RU003983"/>
    </source>
</evidence>
<evidence type="ECO:0000256" key="3">
    <source>
        <dbReference type="ARBA" id="ARBA00022801"/>
    </source>
</evidence>
<dbReference type="Gene3D" id="3.30.2010.10">
    <property type="entry name" value="Metalloproteases ('zincins'), catalytic domain"/>
    <property type="match status" value="1"/>
</dbReference>
<gene>
    <name evidence="9" type="primary">yfgC</name>
    <name evidence="9" type="ORF">Poly21_47380</name>
</gene>
<keyword evidence="7" id="KW-0812">Transmembrane</keyword>
<sequence length="379" mass="40983">MQTIYSGGVFSDSLPDGRAGGEVELAPAGVSVRCPDGESFVIPYRDCQVEMGGYHGRMIFCRNPDRSLTIYSDDSKFRRDLSLAAAGTLDNQLAISHRQRRSESRRSLFYASAFLLALAVLVVGGYFGIRRAAKAAVLALPTSVDEQIGNAAMKSMTLEGPPVKDRVVVDAMQTIVDRLAPAAAIPGLKFNVQVVESPTVNAFALPGGHIVIYTGLIESAKTPEQVAAVLAHEMSHVTLRHGLQRVGQSLGVWAGLTLLIGDVSGLMGAGVDLFHTASINHYSREHENEADREGVQMLQAARIDPAGMPQFFSIMAKDHAELPGIFTWVSTHPDEASRIADVKAQIANLPPQEYRPLDIDWAEVQTHLHNLPANQPQGE</sequence>
<keyword evidence="4 6" id="KW-0862">Zinc</keyword>